<dbReference type="Proteomes" id="UP000318053">
    <property type="component" value="Unassembled WGS sequence"/>
</dbReference>
<dbReference type="AlphaFoldDB" id="A0A5C5XQP8"/>
<organism evidence="1 2">
    <name type="scientific">Allorhodopirellula solitaria</name>
    <dbReference type="NCBI Taxonomy" id="2527987"/>
    <lineage>
        <taxon>Bacteria</taxon>
        <taxon>Pseudomonadati</taxon>
        <taxon>Planctomycetota</taxon>
        <taxon>Planctomycetia</taxon>
        <taxon>Pirellulales</taxon>
        <taxon>Pirellulaceae</taxon>
        <taxon>Allorhodopirellula</taxon>
    </lineage>
</organism>
<proteinExistence type="predicted"/>
<gene>
    <name evidence="1" type="ORF">CA85_31320</name>
</gene>
<accession>A0A5C5XQP8</accession>
<evidence type="ECO:0000313" key="2">
    <source>
        <dbReference type="Proteomes" id="UP000318053"/>
    </source>
</evidence>
<dbReference type="EMBL" id="SJPK01000007">
    <property type="protein sequence ID" value="TWT65220.1"/>
    <property type="molecule type" value="Genomic_DNA"/>
</dbReference>
<sequence>MQEEASFHEYQSRRITGALRGSHPYVLKSIQVTYSEGLHEAAYKYRNNGGPIPLLEHVTFRGPNGNGYKVQADVEMSGEVDEMLFTLSHFGLSEPSGNE</sequence>
<evidence type="ECO:0000313" key="1">
    <source>
        <dbReference type="EMBL" id="TWT65220.1"/>
    </source>
</evidence>
<name>A0A5C5XQP8_9BACT</name>
<protein>
    <submittedName>
        <fullName evidence="1">Uncharacterized protein</fullName>
    </submittedName>
</protein>
<keyword evidence="2" id="KW-1185">Reference proteome</keyword>
<reference evidence="1 2" key="1">
    <citation type="submission" date="2019-02" db="EMBL/GenBank/DDBJ databases">
        <title>Deep-cultivation of Planctomycetes and their phenomic and genomic characterization uncovers novel biology.</title>
        <authorList>
            <person name="Wiegand S."/>
            <person name="Jogler M."/>
            <person name="Boedeker C."/>
            <person name="Pinto D."/>
            <person name="Vollmers J."/>
            <person name="Rivas-Marin E."/>
            <person name="Kohn T."/>
            <person name="Peeters S.H."/>
            <person name="Heuer A."/>
            <person name="Rast P."/>
            <person name="Oberbeckmann S."/>
            <person name="Bunk B."/>
            <person name="Jeske O."/>
            <person name="Meyerdierks A."/>
            <person name="Storesund J.E."/>
            <person name="Kallscheuer N."/>
            <person name="Luecker S."/>
            <person name="Lage O.M."/>
            <person name="Pohl T."/>
            <person name="Merkel B.J."/>
            <person name="Hornburger P."/>
            <person name="Mueller R.-W."/>
            <person name="Bruemmer F."/>
            <person name="Labrenz M."/>
            <person name="Spormann A.M."/>
            <person name="Op Den Camp H."/>
            <person name="Overmann J."/>
            <person name="Amann R."/>
            <person name="Jetten M.S.M."/>
            <person name="Mascher T."/>
            <person name="Medema M.H."/>
            <person name="Devos D.P."/>
            <person name="Kaster A.-K."/>
            <person name="Ovreas L."/>
            <person name="Rohde M."/>
            <person name="Galperin M.Y."/>
            <person name="Jogler C."/>
        </authorList>
    </citation>
    <scope>NUCLEOTIDE SEQUENCE [LARGE SCALE GENOMIC DNA]</scope>
    <source>
        <strain evidence="1 2">CA85</strain>
    </source>
</reference>
<comment type="caution">
    <text evidence="1">The sequence shown here is derived from an EMBL/GenBank/DDBJ whole genome shotgun (WGS) entry which is preliminary data.</text>
</comment>